<dbReference type="AlphaFoldDB" id="A0A2K2AFZ2"/>
<accession>A0A2K2AFZ2</accession>
<evidence type="ECO:0000256" key="1">
    <source>
        <dbReference type="SAM" id="MobiDB-lite"/>
    </source>
</evidence>
<dbReference type="InParanoid" id="A0A2K2AFZ2"/>
<name>A0A2K2AFZ2_POPTR</name>
<reference evidence="2 3" key="1">
    <citation type="journal article" date="2006" name="Science">
        <title>The genome of black cottonwood, Populus trichocarpa (Torr. &amp; Gray).</title>
        <authorList>
            <person name="Tuskan G.A."/>
            <person name="Difazio S."/>
            <person name="Jansson S."/>
            <person name="Bohlmann J."/>
            <person name="Grigoriev I."/>
            <person name="Hellsten U."/>
            <person name="Putnam N."/>
            <person name="Ralph S."/>
            <person name="Rombauts S."/>
            <person name="Salamov A."/>
            <person name="Schein J."/>
            <person name="Sterck L."/>
            <person name="Aerts A."/>
            <person name="Bhalerao R.R."/>
            <person name="Bhalerao R.P."/>
            <person name="Blaudez D."/>
            <person name="Boerjan W."/>
            <person name="Brun A."/>
            <person name="Brunner A."/>
            <person name="Busov V."/>
            <person name="Campbell M."/>
            <person name="Carlson J."/>
            <person name="Chalot M."/>
            <person name="Chapman J."/>
            <person name="Chen G.L."/>
            <person name="Cooper D."/>
            <person name="Coutinho P.M."/>
            <person name="Couturier J."/>
            <person name="Covert S."/>
            <person name="Cronk Q."/>
            <person name="Cunningham R."/>
            <person name="Davis J."/>
            <person name="Degroeve S."/>
            <person name="Dejardin A."/>
            <person name="Depamphilis C."/>
            <person name="Detter J."/>
            <person name="Dirks B."/>
            <person name="Dubchak I."/>
            <person name="Duplessis S."/>
            <person name="Ehlting J."/>
            <person name="Ellis B."/>
            <person name="Gendler K."/>
            <person name="Goodstein D."/>
            <person name="Gribskov M."/>
            <person name="Grimwood J."/>
            <person name="Groover A."/>
            <person name="Gunter L."/>
            <person name="Hamberger B."/>
            <person name="Heinze B."/>
            <person name="Helariutta Y."/>
            <person name="Henrissat B."/>
            <person name="Holligan D."/>
            <person name="Holt R."/>
            <person name="Huang W."/>
            <person name="Islam-Faridi N."/>
            <person name="Jones S."/>
            <person name="Jones-Rhoades M."/>
            <person name="Jorgensen R."/>
            <person name="Joshi C."/>
            <person name="Kangasjarvi J."/>
            <person name="Karlsson J."/>
            <person name="Kelleher C."/>
            <person name="Kirkpatrick R."/>
            <person name="Kirst M."/>
            <person name="Kohler A."/>
            <person name="Kalluri U."/>
            <person name="Larimer F."/>
            <person name="Leebens-Mack J."/>
            <person name="Leple J.C."/>
            <person name="Locascio P."/>
            <person name="Lou Y."/>
            <person name="Lucas S."/>
            <person name="Martin F."/>
            <person name="Montanini B."/>
            <person name="Napoli C."/>
            <person name="Nelson D.R."/>
            <person name="Nelson C."/>
            <person name="Nieminen K."/>
            <person name="Nilsson O."/>
            <person name="Pereda V."/>
            <person name="Peter G."/>
            <person name="Philippe R."/>
            <person name="Pilate G."/>
            <person name="Poliakov A."/>
            <person name="Razumovskaya J."/>
            <person name="Richardson P."/>
            <person name="Rinaldi C."/>
            <person name="Ritland K."/>
            <person name="Rouze P."/>
            <person name="Ryaboy D."/>
            <person name="Schmutz J."/>
            <person name="Schrader J."/>
            <person name="Segerman B."/>
            <person name="Shin H."/>
            <person name="Siddiqui A."/>
            <person name="Sterky F."/>
            <person name="Terry A."/>
            <person name="Tsai C.J."/>
            <person name="Uberbacher E."/>
            <person name="Unneberg P."/>
            <person name="Vahala J."/>
            <person name="Wall K."/>
            <person name="Wessler S."/>
            <person name="Yang G."/>
            <person name="Yin T."/>
            <person name="Douglas C."/>
            <person name="Marra M."/>
            <person name="Sandberg G."/>
            <person name="Van de Peer Y."/>
            <person name="Rokhsar D."/>
        </authorList>
    </citation>
    <scope>NUCLEOTIDE SEQUENCE [LARGE SCALE GENOMIC DNA]</scope>
    <source>
        <strain evidence="3">cv. Nisqually</strain>
    </source>
</reference>
<sequence>MHPPYTAKYPFSCLSSHAPQDAIKGVKEVITNSPVMAGLLVSESLQNTNAQRALSSREGRGVLEDYHAGSYKKLTKQPSQGDAEPKTERSSRETGDFNFPSPS</sequence>
<protein>
    <submittedName>
        <fullName evidence="2">Uncharacterized protein</fullName>
    </submittedName>
</protein>
<proteinExistence type="predicted"/>
<dbReference type="Proteomes" id="UP000006729">
    <property type="component" value="Chromosome 5"/>
</dbReference>
<evidence type="ECO:0000313" key="3">
    <source>
        <dbReference type="Proteomes" id="UP000006729"/>
    </source>
</evidence>
<evidence type="ECO:0000313" key="2">
    <source>
        <dbReference type="EMBL" id="PNT36450.1"/>
    </source>
</evidence>
<organism evidence="2 3">
    <name type="scientific">Populus trichocarpa</name>
    <name type="common">Western balsam poplar</name>
    <name type="synonym">Populus balsamifera subsp. trichocarpa</name>
    <dbReference type="NCBI Taxonomy" id="3694"/>
    <lineage>
        <taxon>Eukaryota</taxon>
        <taxon>Viridiplantae</taxon>
        <taxon>Streptophyta</taxon>
        <taxon>Embryophyta</taxon>
        <taxon>Tracheophyta</taxon>
        <taxon>Spermatophyta</taxon>
        <taxon>Magnoliopsida</taxon>
        <taxon>eudicotyledons</taxon>
        <taxon>Gunneridae</taxon>
        <taxon>Pentapetalae</taxon>
        <taxon>rosids</taxon>
        <taxon>fabids</taxon>
        <taxon>Malpighiales</taxon>
        <taxon>Salicaceae</taxon>
        <taxon>Saliceae</taxon>
        <taxon>Populus</taxon>
    </lineage>
</organism>
<gene>
    <name evidence="2" type="ORF">POPTR_005G127400</name>
</gene>
<feature type="compositionally biased region" description="Basic and acidic residues" evidence="1">
    <location>
        <begin position="83"/>
        <end position="95"/>
    </location>
</feature>
<keyword evidence="3" id="KW-1185">Reference proteome</keyword>
<dbReference type="EMBL" id="CM009294">
    <property type="protein sequence ID" value="PNT36450.1"/>
    <property type="molecule type" value="Genomic_DNA"/>
</dbReference>
<feature type="region of interest" description="Disordered" evidence="1">
    <location>
        <begin position="68"/>
        <end position="103"/>
    </location>
</feature>